<feature type="compositionally biased region" description="Polar residues" evidence="1">
    <location>
        <begin position="24"/>
        <end position="39"/>
    </location>
</feature>
<protein>
    <submittedName>
        <fullName evidence="3">Uncharacterized protein LOC101853082</fullName>
    </submittedName>
</protein>
<evidence type="ECO:0000313" key="2">
    <source>
        <dbReference type="Proteomes" id="UP000694888"/>
    </source>
</evidence>
<proteinExistence type="predicted"/>
<feature type="compositionally biased region" description="Polar residues" evidence="1">
    <location>
        <begin position="203"/>
        <end position="225"/>
    </location>
</feature>
<accession>A0ABM0ZYS6</accession>
<gene>
    <name evidence="3" type="primary">LOC101853082</name>
</gene>
<feature type="region of interest" description="Disordered" evidence="1">
    <location>
        <begin position="194"/>
        <end position="225"/>
    </location>
</feature>
<feature type="region of interest" description="Disordered" evidence="1">
    <location>
        <begin position="1"/>
        <end position="56"/>
    </location>
</feature>
<dbReference type="GeneID" id="101853082"/>
<name>A0ABM0ZYS6_APLCA</name>
<organism evidence="2 3">
    <name type="scientific">Aplysia californica</name>
    <name type="common">California sea hare</name>
    <dbReference type="NCBI Taxonomy" id="6500"/>
    <lineage>
        <taxon>Eukaryota</taxon>
        <taxon>Metazoa</taxon>
        <taxon>Spiralia</taxon>
        <taxon>Lophotrochozoa</taxon>
        <taxon>Mollusca</taxon>
        <taxon>Gastropoda</taxon>
        <taxon>Heterobranchia</taxon>
        <taxon>Euthyneura</taxon>
        <taxon>Tectipleura</taxon>
        <taxon>Aplysiida</taxon>
        <taxon>Aplysioidea</taxon>
        <taxon>Aplysiidae</taxon>
        <taxon>Aplysia</taxon>
    </lineage>
</organism>
<reference evidence="3" key="1">
    <citation type="submission" date="2025-08" db="UniProtKB">
        <authorList>
            <consortium name="RefSeq"/>
        </authorList>
    </citation>
    <scope>IDENTIFICATION</scope>
</reference>
<dbReference type="RefSeq" id="XP_012937318.1">
    <property type="nucleotide sequence ID" value="XM_013081864.2"/>
</dbReference>
<dbReference type="Proteomes" id="UP000694888">
    <property type="component" value="Unplaced"/>
</dbReference>
<evidence type="ECO:0000313" key="3">
    <source>
        <dbReference type="RefSeq" id="XP_012937318.1"/>
    </source>
</evidence>
<feature type="compositionally biased region" description="Basic residues" evidence="1">
    <location>
        <begin position="10"/>
        <end position="20"/>
    </location>
</feature>
<keyword evidence="2" id="KW-1185">Reference proteome</keyword>
<sequence>MMNGTDSCRKSKRKRKRKTRSERNQMSQHLVQVQDQQGKCNDGKPRKSSKDKKEGTLRTYTLRSGRGVSHIPKAQDYKRETTGTITQHRLTVPRQYAMLANAKSSDWVKRGQIPESESVKKMVDLDMQKILTMADHLRQGENVNTAHPQPALAVVSCPASPEAGASVPEVCQTDLSLQNNKGNNFEKLLVPSNCLEKGPESMTPETGTGTKQTPGDSGFSAASQRSVPMGDDIETKAVIKPIAGGMLKEPKANVFKMFGKRDYGCECRQEVKKCWQQSKCSRTFHLNHTGRRSPLSDEYEPVSALSSCRVYSMRTQSQGDVLTGTNYEDKPQFFFGTPTCSGPESSIFLPATATSYSMDSSQSIEPAINICINPEDMELDQDDDGDKDSGLSLAKYNAFIASAKKLEAEQQALRHMQEHHLHGKEISGTRDDWSLAGHQRSLTGSQNFLGQEGSRFGLHSSNGKVFTQTSALSYPSFGVVSHGAPRTFVSSQSDPSISLEKEDCCDHHCLCPLHHWQKFNQCHQLHDSGCVPLAYTGNIPETRTDHNPVGKCQRHSTSRMHGLANSRHKLQTALHAACQRPCSNLYADNAGSRIFSFPNIGPDGQDSRPINTSDNCWSHKPWYMSELRNHQVDLQRQAHDFLSSHEQAGVNLHVDECTGLAPRSPLCQVSSPGSNGSPVWLASSVLKDMML</sequence>
<evidence type="ECO:0000256" key="1">
    <source>
        <dbReference type="SAM" id="MobiDB-lite"/>
    </source>
</evidence>